<name>A0A0E9RPL2_ANGAN</name>
<proteinExistence type="predicted"/>
<protein>
    <submittedName>
        <fullName evidence="1">Uncharacterized protein</fullName>
    </submittedName>
</protein>
<sequence length="40" mass="4694">MVLLNMIVMVLRNLIKCNGLVFSLAEMFFQAMNAQTFFFF</sequence>
<dbReference type="EMBL" id="GBXM01078294">
    <property type="protein sequence ID" value="JAH30283.1"/>
    <property type="molecule type" value="Transcribed_RNA"/>
</dbReference>
<accession>A0A0E9RPL2</accession>
<reference evidence="1" key="1">
    <citation type="submission" date="2014-11" db="EMBL/GenBank/DDBJ databases">
        <authorList>
            <person name="Amaro Gonzalez C."/>
        </authorList>
    </citation>
    <scope>NUCLEOTIDE SEQUENCE</scope>
</reference>
<reference evidence="1" key="2">
    <citation type="journal article" date="2015" name="Fish Shellfish Immunol.">
        <title>Early steps in the European eel (Anguilla anguilla)-Vibrio vulnificus interaction in the gills: Role of the RtxA13 toxin.</title>
        <authorList>
            <person name="Callol A."/>
            <person name="Pajuelo D."/>
            <person name="Ebbesson L."/>
            <person name="Teles M."/>
            <person name="MacKenzie S."/>
            <person name="Amaro C."/>
        </authorList>
    </citation>
    <scope>NUCLEOTIDE SEQUENCE</scope>
</reference>
<organism evidence="1">
    <name type="scientific">Anguilla anguilla</name>
    <name type="common">European freshwater eel</name>
    <name type="synonym">Muraena anguilla</name>
    <dbReference type="NCBI Taxonomy" id="7936"/>
    <lineage>
        <taxon>Eukaryota</taxon>
        <taxon>Metazoa</taxon>
        <taxon>Chordata</taxon>
        <taxon>Craniata</taxon>
        <taxon>Vertebrata</taxon>
        <taxon>Euteleostomi</taxon>
        <taxon>Actinopterygii</taxon>
        <taxon>Neopterygii</taxon>
        <taxon>Teleostei</taxon>
        <taxon>Anguilliformes</taxon>
        <taxon>Anguillidae</taxon>
        <taxon>Anguilla</taxon>
    </lineage>
</organism>
<dbReference type="AlphaFoldDB" id="A0A0E9RPL2"/>
<evidence type="ECO:0000313" key="1">
    <source>
        <dbReference type="EMBL" id="JAH30283.1"/>
    </source>
</evidence>